<dbReference type="CDD" id="cd03143">
    <property type="entry name" value="A4_beta-galactosidase_middle_domain"/>
    <property type="match status" value="1"/>
</dbReference>
<gene>
    <name evidence="5" type="ordered locus">AMIS_43710</name>
</gene>
<evidence type="ECO:0008006" key="7">
    <source>
        <dbReference type="Google" id="ProtNLM"/>
    </source>
</evidence>
<dbReference type="SUPFAM" id="SSF49785">
    <property type="entry name" value="Galactose-binding domain-like"/>
    <property type="match status" value="1"/>
</dbReference>
<feature type="chain" id="PRO_5003628673" description="Glycosyl hydrolase" evidence="2">
    <location>
        <begin position="27"/>
        <end position="1069"/>
    </location>
</feature>
<dbReference type="Gene3D" id="2.60.120.560">
    <property type="entry name" value="Exo-inulinase, domain 1"/>
    <property type="match status" value="1"/>
</dbReference>
<dbReference type="InterPro" id="IPR054746">
    <property type="entry name" value="GLMA-like_second"/>
</dbReference>
<organism evidence="5 6">
    <name type="scientific">Actinoplanes missouriensis (strain ATCC 14538 / DSM 43046 / CBS 188.64 / JCM 3121 / NBRC 102363 / NCIMB 12654 / NRRL B-3342 / UNCC 431)</name>
    <dbReference type="NCBI Taxonomy" id="512565"/>
    <lineage>
        <taxon>Bacteria</taxon>
        <taxon>Bacillati</taxon>
        <taxon>Actinomycetota</taxon>
        <taxon>Actinomycetes</taxon>
        <taxon>Micromonosporales</taxon>
        <taxon>Micromonosporaceae</taxon>
        <taxon>Actinoplanes</taxon>
    </lineage>
</organism>
<reference evidence="5 6" key="1">
    <citation type="submission" date="2012-02" db="EMBL/GenBank/DDBJ databases">
        <title>Complete genome sequence of Actinoplanes missouriensis 431 (= NBRC 102363).</title>
        <authorList>
            <person name="Ohnishi Y."/>
            <person name="Ishikawa J."/>
            <person name="Sekine M."/>
            <person name="Hosoyama A."/>
            <person name="Harada T."/>
            <person name="Narita H."/>
            <person name="Hata T."/>
            <person name="Konno Y."/>
            <person name="Tutikane K."/>
            <person name="Fujita N."/>
            <person name="Horinouchi S."/>
            <person name="Hayakawa M."/>
        </authorList>
    </citation>
    <scope>NUCLEOTIDE SEQUENCE [LARGE SCALE GENOMIC DNA]</scope>
    <source>
        <strain evidence="6">ATCC 14538 / DSM 43046 / CBS 188.64 / JCM 3121 / NBRC 102363 / NCIMB 12654 / NRRL B-3342 / UNCC 431</strain>
    </source>
</reference>
<feature type="domain" description="GLMA-like second" evidence="3">
    <location>
        <begin position="716"/>
        <end position="776"/>
    </location>
</feature>
<accession>I0H9A4</accession>
<dbReference type="AlphaFoldDB" id="I0H9A4"/>
<dbReference type="InterPro" id="IPR029062">
    <property type="entry name" value="Class_I_gatase-like"/>
</dbReference>
<dbReference type="Proteomes" id="UP000007882">
    <property type="component" value="Chromosome"/>
</dbReference>
<dbReference type="OrthoDB" id="9761519at2"/>
<evidence type="ECO:0000259" key="4">
    <source>
        <dbReference type="Pfam" id="PF22666"/>
    </source>
</evidence>
<dbReference type="Gene3D" id="3.40.50.880">
    <property type="match status" value="1"/>
</dbReference>
<keyword evidence="2" id="KW-0732">Signal</keyword>
<dbReference type="Pfam" id="PF22369">
    <property type="entry name" value="GLMA_2nd"/>
    <property type="match status" value="1"/>
</dbReference>
<dbReference type="RefSeq" id="WP_014444485.1">
    <property type="nucleotide sequence ID" value="NC_017093.1"/>
</dbReference>
<dbReference type="PANTHER" id="PTHR36848">
    <property type="entry name" value="DNA-BINDING PROTEIN (PUTATIVE SECRETED PROTEIN)-RELATED"/>
    <property type="match status" value="1"/>
</dbReference>
<dbReference type="STRING" id="512565.AMIS_43710"/>
<dbReference type="eggNOG" id="COG3250">
    <property type="taxonomic scope" value="Bacteria"/>
</dbReference>
<evidence type="ECO:0000313" key="5">
    <source>
        <dbReference type="EMBL" id="BAL89591.1"/>
    </source>
</evidence>
<proteinExistence type="predicted"/>
<dbReference type="PANTHER" id="PTHR36848:SF2">
    <property type="entry name" value="SECRETED PROTEIN"/>
    <property type="match status" value="1"/>
</dbReference>
<dbReference type="InterPro" id="IPR054593">
    <property type="entry name" value="Beta-mannosidase-like_N2"/>
</dbReference>
<dbReference type="PATRIC" id="fig|512565.3.peg.4357"/>
<dbReference type="HOGENOM" id="CLU_281434_0_0_11"/>
<evidence type="ECO:0000256" key="1">
    <source>
        <dbReference type="ARBA" id="ARBA00022801"/>
    </source>
</evidence>
<dbReference type="KEGG" id="ams:AMIS_43710"/>
<feature type="domain" description="Beta-mannosidase-like galactose-binding" evidence="4">
    <location>
        <begin position="968"/>
        <end position="1043"/>
    </location>
</feature>
<dbReference type="GO" id="GO:0004553">
    <property type="term" value="F:hydrolase activity, hydrolyzing O-glycosyl compounds"/>
    <property type="evidence" value="ECO:0007669"/>
    <property type="project" value="UniProtKB-ARBA"/>
</dbReference>
<dbReference type="EMBL" id="AP012319">
    <property type="protein sequence ID" value="BAL89591.1"/>
    <property type="molecule type" value="Genomic_DNA"/>
</dbReference>
<dbReference type="Pfam" id="PF22666">
    <property type="entry name" value="Glyco_hydro_2_N2"/>
    <property type="match status" value="1"/>
</dbReference>
<name>I0H9A4_ACTM4</name>
<evidence type="ECO:0000256" key="2">
    <source>
        <dbReference type="SAM" id="SignalP"/>
    </source>
</evidence>
<protein>
    <recommendedName>
        <fullName evidence="7">Glycosyl hydrolase</fullName>
    </recommendedName>
</protein>
<evidence type="ECO:0000313" key="6">
    <source>
        <dbReference type="Proteomes" id="UP000007882"/>
    </source>
</evidence>
<keyword evidence="1" id="KW-0378">Hydrolase</keyword>
<dbReference type="InterPro" id="IPR053161">
    <property type="entry name" value="Ulvan_degrading_GH"/>
</dbReference>
<evidence type="ECO:0000259" key="3">
    <source>
        <dbReference type="Pfam" id="PF22369"/>
    </source>
</evidence>
<sequence>MRKALTALLAGALVVSGLQSPAAATAKDIPKDSYPSIYWYWNNTITPEITDRQMAEMRAKNVFSFVLFPYGGAAQQPAFFTEAWFDLVEHVLREAKRTGMKVWLFNDNNFPSGRAGGLVADGGTVGDRTWPARPDLRLKALLRSSRIVTGPATVDLDETSGLSVSDGRLVVDPALSAKPAPLTGGAGWTDYTVTGKVTLTAGGAQVWVRADREQQDGYLVDVDVKGVASVYRVDDGVRTRLTTGVPTPGFSATRAQTISVTVAGGVVTPKINNTVQPAASDDTYPRGSVAVAAEGTQRTQWDNLAVTGSDQTLFSDHFADADVLSQFPADRVEIGGRTAAAARLVTDGKPVELTGNTWKVPAGTWQLDVYAGKTLIDDSSGYVRDYLDLLDPAATDAFLERVPGEYVRRFGWAMGSTVLGFWDDEPFLASAQPHPFKQLAWSPGLATAVKRAGGSAGVAYTAAADRLDPAAGLYWRAVNDLFATSYYQRQAAWMGRHGLKLITNPLLDEESPQDRMHSTGDLTKINQWAQVPGSDEITTDYVAGKQTMLGRNAASVAHQSGAPRVVMETFGNGGWQIAPDYMRATVGALATRGVNQTFLHAMWTDEANVNFPPPFGPRSTFWSDMPEVDEWIGRVMDLGRGTSLARTALIQPQRAAEMTRSTDTEHVLDEHFTEAAFALERGQVDFDLLSDSSLSGDPVARFQGVVRGGRLHVGKAAYDQLVLPATPILDLSTAKRLSDFVRFGGKLIVVGDLPAKEAFGRDAELIATLSKIKSTRIPTTDDLTTTAGFRAAQLSPAAGAVRVIRVRRGGDTVFVLNNESDQTITTTATFPARGVPFINDPRTGSIKAATSYHGSAVPLTLKPFETLGVIFRPGVREQAHLTGATLPATSVIQQGGKLRATVTADQPGVYPLSGTAGNRTYRGSAVTTDPLDSIALDGDWAVQLDGSDPQVRPLGSWTSFAPTFSGSATYTTTLTLTAADLTNRKLNLDLGQVHDLATVTVNGVKLPAALWRPYTVDVTKVLKPGANTISVRVTNTLANSRNKILPSGLLGPVTLRPQAVLTATLEKTR</sequence>
<dbReference type="Gene3D" id="2.60.120.260">
    <property type="entry name" value="Galactose-binding domain-like"/>
    <property type="match status" value="1"/>
</dbReference>
<keyword evidence="6" id="KW-1185">Reference proteome</keyword>
<feature type="signal peptide" evidence="2">
    <location>
        <begin position="1"/>
        <end position="26"/>
    </location>
</feature>
<dbReference type="InterPro" id="IPR008979">
    <property type="entry name" value="Galactose-bd-like_sf"/>
</dbReference>
<dbReference type="NCBIfam" id="NF045579">
    <property type="entry name" value="rhamnoside_JR"/>
    <property type="match status" value="1"/>
</dbReference>